<dbReference type="InterPro" id="IPR027417">
    <property type="entry name" value="P-loop_NTPase"/>
</dbReference>
<comment type="caution">
    <text evidence="6">The sequence shown here is derived from an EMBL/GenBank/DDBJ whole genome shotgun (WGS) entry which is preliminary data.</text>
</comment>
<name>A0A8S3KER9_9BILA</name>
<dbReference type="PANTHER" id="PTHR48041:SF116">
    <property type="entry name" value="PROTEIN BROWN"/>
    <property type="match status" value="1"/>
</dbReference>
<protein>
    <submittedName>
        <fullName evidence="6">Uncharacterized protein</fullName>
    </submittedName>
</protein>
<keyword evidence="5" id="KW-0472">Membrane</keyword>
<proteinExistence type="predicted"/>
<dbReference type="GO" id="GO:0005886">
    <property type="term" value="C:plasma membrane"/>
    <property type="evidence" value="ECO:0007669"/>
    <property type="project" value="TreeGrafter"/>
</dbReference>
<comment type="subcellular location">
    <subcellularLocation>
        <location evidence="1">Membrane</location>
        <topology evidence="1">Multi-pass membrane protein</topology>
    </subcellularLocation>
</comment>
<evidence type="ECO:0000256" key="5">
    <source>
        <dbReference type="ARBA" id="ARBA00023136"/>
    </source>
</evidence>
<evidence type="ECO:0000256" key="1">
    <source>
        <dbReference type="ARBA" id="ARBA00004141"/>
    </source>
</evidence>
<dbReference type="Gene3D" id="3.40.50.300">
    <property type="entry name" value="P-loop containing nucleotide triphosphate hydrolases"/>
    <property type="match status" value="1"/>
</dbReference>
<dbReference type="PANTHER" id="PTHR48041">
    <property type="entry name" value="ABC TRANSPORTER G FAMILY MEMBER 28"/>
    <property type="match status" value="1"/>
</dbReference>
<dbReference type="AlphaFoldDB" id="A0A8S3KER9"/>
<evidence type="ECO:0000313" key="6">
    <source>
        <dbReference type="EMBL" id="CAF5228382.1"/>
    </source>
</evidence>
<reference evidence="6" key="1">
    <citation type="submission" date="2021-02" db="EMBL/GenBank/DDBJ databases">
        <authorList>
            <person name="Nowell W R."/>
        </authorList>
    </citation>
    <scope>NUCLEOTIDE SEQUENCE</scope>
</reference>
<keyword evidence="2" id="KW-0813">Transport</keyword>
<organism evidence="6 7">
    <name type="scientific">Rotaria magnacalcarata</name>
    <dbReference type="NCBI Taxonomy" id="392030"/>
    <lineage>
        <taxon>Eukaryota</taxon>
        <taxon>Metazoa</taxon>
        <taxon>Spiralia</taxon>
        <taxon>Gnathifera</taxon>
        <taxon>Rotifera</taxon>
        <taxon>Eurotatoria</taxon>
        <taxon>Bdelloidea</taxon>
        <taxon>Philodinida</taxon>
        <taxon>Philodinidae</taxon>
        <taxon>Rotaria</taxon>
    </lineage>
</organism>
<evidence type="ECO:0000256" key="4">
    <source>
        <dbReference type="ARBA" id="ARBA00022989"/>
    </source>
</evidence>
<dbReference type="GO" id="GO:0042626">
    <property type="term" value="F:ATPase-coupled transmembrane transporter activity"/>
    <property type="evidence" value="ECO:0007669"/>
    <property type="project" value="TreeGrafter"/>
</dbReference>
<dbReference type="EMBL" id="CAJOBJ010383874">
    <property type="protein sequence ID" value="CAF5228382.1"/>
    <property type="molecule type" value="Genomic_DNA"/>
</dbReference>
<keyword evidence="4" id="KW-1133">Transmembrane helix</keyword>
<gene>
    <name evidence="6" type="ORF">GIL414_LOCUS88121</name>
</gene>
<keyword evidence="3" id="KW-0812">Transmembrane</keyword>
<dbReference type="Proteomes" id="UP000681720">
    <property type="component" value="Unassembled WGS sequence"/>
</dbReference>
<evidence type="ECO:0000256" key="2">
    <source>
        <dbReference type="ARBA" id="ARBA00022448"/>
    </source>
</evidence>
<feature type="non-terminal residue" evidence="6">
    <location>
        <position position="1"/>
    </location>
</feature>
<dbReference type="InterPro" id="IPR050352">
    <property type="entry name" value="ABCG_transporters"/>
</dbReference>
<evidence type="ECO:0000313" key="7">
    <source>
        <dbReference type="Proteomes" id="UP000681720"/>
    </source>
</evidence>
<sequence length="68" mass="7756">RTHNYKSHVGYVVQDDIVCGNLTVKENLMFSANVRLSTEYSTIEKSKIVDDVIVQLGLEKCADTSRWH</sequence>
<accession>A0A8S3KER9</accession>
<evidence type="ECO:0000256" key="3">
    <source>
        <dbReference type="ARBA" id="ARBA00022692"/>
    </source>
</evidence>